<dbReference type="InterPro" id="IPR019546">
    <property type="entry name" value="TAT_signal_bac_arc"/>
</dbReference>
<dbReference type="PROSITE" id="PS51318">
    <property type="entry name" value="TAT"/>
    <property type="match status" value="1"/>
</dbReference>
<dbReference type="Proteomes" id="UP001237448">
    <property type="component" value="Unassembled WGS sequence"/>
</dbReference>
<feature type="signal peptide" evidence="6">
    <location>
        <begin position="1"/>
        <end position="41"/>
    </location>
</feature>
<evidence type="ECO:0000256" key="3">
    <source>
        <dbReference type="ARBA" id="ARBA00022448"/>
    </source>
</evidence>
<comment type="similarity">
    <text evidence="2">Belongs to the bacterial solute-binding protein 1 family.</text>
</comment>
<dbReference type="PANTHER" id="PTHR43649:SF34">
    <property type="entry name" value="ABC TRANSPORTER PERIPLASMIC-BINDING PROTEIN YCJN-RELATED"/>
    <property type="match status" value="1"/>
</dbReference>
<evidence type="ECO:0000256" key="6">
    <source>
        <dbReference type="SAM" id="SignalP"/>
    </source>
</evidence>
<dbReference type="PANTHER" id="PTHR43649">
    <property type="entry name" value="ARABINOSE-BINDING PROTEIN-RELATED"/>
    <property type="match status" value="1"/>
</dbReference>
<reference evidence="7 8" key="1">
    <citation type="submission" date="2023-07" db="EMBL/GenBank/DDBJ databases">
        <title>Genomic Encyclopedia of Type Strains, Phase IV (KMG-IV): sequencing the most valuable type-strain genomes for metagenomic binning, comparative biology and taxonomic classification.</title>
        <authorList>
            <person name="Goeker M."/>
        </authorList>
    </citation>
    <scope>NUCLEOTIDE SEQUENCE [LARGE SCALE GENOMIC DNA]</scope>
    <source>
        <strain evidence="7 8">DSM 5896</strain>
    </source>
</reference>
<evidence type="ECO:0000256" key="5">
    <source>
        <dbReference type="ARBA" id="ARBA00022764"/>
    </source>
</evidence>
<dbReference type="SUPFAM" id="SSF53850">
    <property type="entry name" value="Periplasmic binding protein-like II"/>
    <property type="match status" value="1"/>
</dbReference>
<proteinExistence type="inferred from homology"/>
<dbReference type="EMBL" id="JAUSVK010000001">
    <property type="protein sequence ID" value="MDQ0393592.1"/>
    <property type="molecule type" value="Genomic_DNA"/>
</dbReference>
<keyword evidence="3" id="KW-0813">Transport</keyword>
<evidence type="ECO:0000313" key="8">
    <source>
        <dbReference type="Proteomes" id="UP001237448"/>
    </source>
</evidence>
<keyword evidence="8" id="KW-1185">Reference proteome</keyword>
<dbReference type="Pfam" id="PF01547">
    <property type="entry name" value="SBP_bac_1"/>
    <property type="match status" value="1"/>
</dbReference>
<evidence type="ECO:0000313" key="7">
    <source>
        <dbReference type="EMBL" id="MDQ0393592.1"/>
    </source>
</evidence>
<sequence length="442" mass="46729">MKHLDPRGRRGLSMPQTRRQFLGTAAAAGAAALAGSGTAWSAPDLAGVTLNLMVIQPHVTGGRIIAEAFGKATGAKVNVLPVPNDQIQQKATLDVQSGSNVYDVIDYWYGLLGALADDGTVIDVTDRIGKDFAGADLLPAIYDPYTLYDGKRWGVPYDGDSHVLFVNTEILERNGQKAPETWDEYLATAKAITEAEKGKGIFGTALLGVKQPFMIGCSYANRLAGFGGRFLDDAGKPVLDSDISIAAAQAMLDVAPYALPTPLETGFEQGLPAFLSGKAAMIEFWTDLGVNAQDPKTSQIVDKWNVVQIPVGGANKQHRGSLDAGFGLAISAGSKQPDAAWELIKFACSKAMNLELTLTPGTGIDPIYTSVLDSPEYRKAAPKVQAAAAQALHGALAWPTGASASKMLQSLADQLALVLDRSKTPRQAMQDAQASWLGIMNG</sequence>
<evidence type="ECO:0000256" key="2">
    <source>
        <dbReference type="ARBA" id="ARBA00008520"/>
    </source>
</evidence>
<dbReference type="Gene3D" id="3.40.190.10">
    <property type="entry name" value="Periplasmic binding protein-like II"/>
    <property type="match status" value="2"/>
</dbReference>
<dbReference type="CDD" id="cd13585">
    <property type="entry name" value="PBP2_TMBP_like"/>
    <property type="match status" value="1"/>
</dbReference>
<dbReference type="RefSeq" id="WP_307429138.1">
    <property type="nucleotide sequence ID" value="NZ_JAUSVK010000001.1"/>
</dbReference>
<accession>A0ABU0FG64</accession>
<dbReference type="InterPro" id="IPR006059">
    <property type="entry name" value="SBP"/>
</dbReference>
<dbReference type="NCBIfam" id="TIGR01409">
    <property type="entry name" value="TAT_signal_seq"/>
    <property type="match status" value="1"/>
</dbReference>
<keyword evidence="7" id="KW-0762">Sugar transport</keyword>
<dbReference type="InterPro" id="IPR050490">
    <property type="entry name" value="Bact_solute-bd_prot1"/>
</dbReference>
<protein>
    <submittedName>
        <fullName evidence="7">Multiple sugar transport system substrate-binding protein</fullName>
    </submittedName>
</protein>
<keyword evidence="5" id="KW-0574">Periplasm</keyword>
<feature type="chain" id="PRO_5046784725" evidence="6">
    <location>
        <begin position="42"/>
        <end position="442"/>
    </location>
</feature>
<organism evidence="7 8">
    <name type="scientific">Labrys monachus</name>
    <dbReference type="NCBI Taxonomy" id="217067"/>
    <lineage>
        <taxon>Bacteria</taxon>
        <taxon>Pseudomonadati</taxon>
        <taxon>Pseudomonadota</taxon>
        <taxon>Alphaproteobacteria</taxon>
        <taxon>Hyphomicrobiales</taxon>
        <taxon>Xanthobacteraceae</taxon>
        <taxon>Labrys</taxon>
    </lineage>
</organism>
<evidence type="ECO:0000256" key="4">
    <source>
        <dbReference type="ARBA" id="ARBA00022729"/>
    </source>
</evidence>
<keyword evidence="4 6" id="KW-0732">Signal</keyword>
<comment type="subcellular location">
    <subcellularLocation>
        <location evidence="1">Periplasm</location>
    </subcellularLocation>
</comment>
<evidence type="ECO:0000256" key="1">
    <source>
        <dbReference type="ARBA" id="ARBA00004418"/>
    </source>
</evidence>
<comment type="caution">
    <text evidence="7">The sequence shown here is derived from an EMBL/GenBank/DDBJ whole genome shotgun (WGS) entry which is preliminary data.</text>
</comment>
<gene>
    <name evidence="7" type="ORF">J3R73_003384</name>
</gene>
<dbReference type="InterPro" id="IPR006311">
    <property type="entry name" value="TAT_signal"/>
</dbReference>
<name>A0ABU0FG64_9HYPH</name>